<accession>A0A2W2B652</accession>
<dbReference type="PANTHER" id="PTHR43527">
    <property type="entry name" value="4-DIPHOSPHOCYTIDYL-2-C-METHYL-D-ERYTHRITOL KINASE, CHLOROPLASTIC"/>
    <property type="match status" value="1"/>
</dbReference>
<dbReference type="SUPFAM" id="SSF54211">
    <property type="entry name" value="Ribosomal protein S5 domain 2-like"/>
    <property type="match status" value="1"/>
</dbReference>
<keyword evidence="7 10" id="KW-0067">ATP-binding</keyword>
<comment type="caution">
    <text evidence="13">The sequence shown here is derived from an EMBL/GenBank/DDBJ whole genome shotgun (WGS) entry which is preliminary data.</text>
</comment>
<evidence type="ECO:0000259" key="11">
    <source>
        <dbReference type="Pfam" id="PF00288"/>
    </source>
</evidence>
<dbReference type="InterPro" id="IPR020568">
    <property type="entry name" value="Ribosomal_Su5_D2-typ_SF"/>
</dbReference>
<feature type="active site" evidence="10">
    <location>
        <position position="142"/>
    </location>
</feature>
<keyword evidence="6 10" id="KW-0418">Kinase</keyword>
<evidence type="ECO:0000256" key="10">
    <source>
        <dbReference type="HAMAP-Rule" id="MF_00061"/>
    </source>
</evidence>
<evidence type="ECO:0000256" key="1">
    <source>
        <dbReference type="ARBA" id="ARBA00009684"/>
    </source>
</evidence>
<evidence type="ECO:0000313" key="13">
    <source>
        <dbReference type="EMBL" id="PZF75608.1"/>
    </source>
</evidence>
<dbReference type="GO" id="GO:0019288">
    <property type="term" value="P:isopentenyl diphosphate biosynthetic process, methylerythritol 4-phosphate pathway"/>
    <property type="evidence" value="ECO:0007669"/>
    <property type="project" value="UniProtKB-UniRule"/>
</dbReference>
<evidence type="ECO:0000256" key="7">
    <source>
        <dbReference type="ARBA" id="ARBA00022840"/>
    </source>
</evidence>
<comment type="pathway">
    <text evidence="10">Isoprenoid biosynthesis; isopentenyl diphosphate biosynthesis via DXP pathway; isopentenyl diphosphate from 1-deoxy-D-xylulose 5-phosphate: step 3/6.</text>
</comment>
<feature type="domain" description="GHMP kinase C-terminal" evidence="12">
    <location>
        <begin position="211"/>
        <end position="261"/>
    </location>
</feature>
<dbReference type="InterPro" id="IPR013750">
    <property type="entry name" value="GHMP_kinase_C_dom"/>
</dbReference>
<dbReference type="Gene3D" id="3.30.230.10">
    <property type="match status" value="1"/>
</dbReference>
<dbReference type="InterPro" id="IPR004424">
    <property type="entry name" value="IspE"/>
</dbReference>
<evidence type="ECO:0000313" key="14">
    <source>
        <dbReference type="Proteomes" id="UP000248795"/>
    </source>
</evidence>
<dbReference type="InterPro" id="IPR036554">
    <property type="entry name" value="GHMP_kinase_C_sf"/>
</dbReference>
<dbReference type="HAMAP" id="MF_00061">
    <property type="entry name" value="IspE"/>
    <property type="match status" value="1"/>
</dbReference>
<feature type="active site" evidence="10">
    <location>
        <position position="11"/>
    </location>
</feature>
<feature type="binding site" evidence="10">
    <location>
        <begin position="100"/>
        <end position="110"/>
    </location>
    <ligand>
        <name>ATP</name>
        <dbReference type="ChEBI" id="CHEBI:30616"/>
    </ligand>
</feature>
<keyword evidence="5 10" id="KW-0547">Nucleotide-binding</keyword>
<protein>
    <recommendedName>
        <fullName evidence="3 10">4-diphosphocytidyl-2-C-methyl-D-erythritol kinase</fullName>
        <shortName evidence="10">CMK</shortName>
        <ecNumber evidence="2 10">2.7.1.148</ecNumber>
    </recommendedName>
    <alternativeName>
        <fullName evidence="9 10">4-(cytidine-5'-diphospho)-2-C-methyl-D-erythritol kinase</fullName>
    </alternativeName>
</protein>
<dbReference type="GO" id="GO:0005524">
    <property type="term" value="F:ATP binding"/>
    <property type="evidence" value="ECO:0007669"/>
    <property type="project" value="UniProtKB-UniRule"/>
</dbReference>
<comment type="similarity">
    <text evidence="1 10">Belongs to the GHMP kinase family. IspE subfamily.</text>
</comment>
<dbReference type="NCBIfam" id="NF011202">
    <property type="entry name" value="PRK14608.1"/>
    <property type="match status" value="1"/>
</dbReference>
<organism evidence="13 14">
    <name type="scientific">Aestuariivirga litoralis</name>
    <dbReference type="NCBI Taxonomy" id="2650924"/>
    <lineage>
        <taxon>Bacteria</taxon>
        <taxon>Pseudomonadati</taxon>
        <taxon>Pseudomonadota</taxon>
        <taxon>Alphaproteobacteria</taxon>
        <taxon>Hyphomicrobiales</taxon>
        <taxon>Aestuariivirgaceae</taxon>
        <taxon>Aestuariivirga</taxon>
    </lineage>
</organism>
<gene>
    <name evidence="10" type="primary">ispE</name>
    <name evidence="13" type="ORF">DK847_17345</name>
</gene>
<name>A0A2W2B652_9HYPH</name>
<evidence type="ECO:0000256" key="6">
    <source>
        <dbReference type="ARBA" id="ARBA00022777"/>
    </source>
</evidence>
<feature type="domain" description="GHMP kinase N-terminal" evidence="11">
    <location>
        <begin position="74"/>
        <end position="149"/>
    </location>
</feature>
<sequence length="276" mass="28627">MQPFTLFAPAKVNLALHVLGRRADGYHDLDSVVAFADVGDRLTFTPADDFTITLGGPFAAALPQAGDNIIAKSWAAARAIAQKRGRALPPVQVHLEKNLPVASGIGGGSANAAAALKGFLRLAGITEIDAEIAAAGLAIGADVPVCLSGVACRMQGVGERITPLVGFTPLRAILVNPLVEVSTPAVFRGLALEKGQSCGTPVADLRDPARWRNDLASPAIALAPVIGEVLTRLAAAPGVTRAFMSGSGATCVALCTDDEVKPELETRWWVARTVLR</sequence>
<dbReference type="Proteomes" id="UP000248795">
    <property type="component" value="Unassembled WGS sequence"/>
</dbReference>
<dbReference type="EMBL" id="QKVK01000009">
    <property type="protein sequence ID" value="PZF75608.1"/>
    <property type="molecule type" value="Genomic_DNA"/>
</dbReference>
<comment type="catalytic activity">
    <reaction evidence="10">
        <text>4-CDP-2-C-methyl-D-erythritol + ATP = 4-CDP-2-C-methyl-D-erythritol 2-phosphate + ADP + H(+)</text>
        <dbReference type="Rhea" id="RHEA:18437"/>
        <dbReference type="ChEBI" id="CHEBI:15378"/>
        <dbReference type="ChEBI" id="CHEBI:30616"/>
        <dbReference type="ChEBI" id="CHEBI:57823"/>
        <dbReference type="ChEBI" id="CHEBI:57919"/>
        <dbReference type="ChEBI" id="CHEBI:456216"/>
        <dbReference type="EC" id="2.7.1.148"/>
    </reaction>
</comment>
<dbReference type="UniPathway" id="UPA00056">
    <property type="reaction ID" value="UER00094"/>
</dbReference>
<dbReference type="GO" id="GO:0050515">
    <property type="term" value="F:4-(cytidine 5'-diphospho)-2-C-methyl-D-erythritol kinase activity"/>
    <property type="evidence" value="ECO:0007669"/>
    <property type="project" value="UniProtKB-UniRule"/>
</dbReference>
<dbReference type="InterPro" id="IPR006204">
    <property type="entry name" value="GHMP_kinase_N_dom"/>
</dbReference>
<dbReference type="GO" id="GO:0016114">
    <property type="term" value="P:terpenoid biosynthetic process"/>
    <property type="evidence" value="ECO:0007669"/>
    <property type="project" value="InterPro"/>
</dbReference>
<dbReference type="InterPro" id="IPR014721">
    <property type="entry name" value="Ribsml_uS5_D2-typ_fold_subgr"/>
</dbReference>
<comment type="function">
    <text evidence="10">Catalyzes the phosphorylation of the position 2 hydroxy group of 4-diphosphocytidyl-2C-methyl-D-erythritol.</text>
</comment>
<evidence type="ECO:0000259" key="12">
    <source>
        <dbReference type="Pfam" id="PF08544"/>
    </source>
</evidence>
<dbReference type="Pfam" id="PF00288">
    <property type="entry name" value="GHMP_kinases_N"/>
    <property type="match status" value="1"/>
</dbReference>
<dbReference type="EC" id="2.7.1.148" evidence="2 10"/>
<dbReference type="PANTHER" id="PTHR43527:SF2">
    <property type="entry name" value="4-DIPHOSPHOCYTIDYL-2-C-METHYL-D-ERYTHRITOL KINASE, CHLOROPLASTIC"/>
    <property type="match status" value="1"/>
</dbReference>
<evidence type="ECO:0000256" key="4">
    <source>
        <dbReference type="ARBA" id="ARBA00022679"/>
    </source>
</evidence>
<evidence type="ECO:0000256" key="5">
    <source>
        <dbReference type="ARBA" id="ARBA00022741"/>
    </source>
</evidence>
<keyword evidence="4 10" id="KW-0808">Transferase</keyword>
<dbReference type="AlphaFoldDB" id="A0A2W2B652"/>
<dbReference type="Gene3D" id="3.30.70.890">
    <property type="entry name" value="GHMP kinase, C-terminal domain"/>
    <property type="match status" value="1"/>
</dbReference>
<evidence type="ECO:0000256" key="3">
    <source>
        <dbReference type="ARBA" id="ARBA00017473"/>
    </source>
</evidence>
<evidence type="ECO:0000256" key="2">
    <source>
        <dbReference type="ARBA" id="ARBA00012052"/>
    </source>
</evidence>
<keyword evidence="14" id="KW-1185">Reference proteome</keyword>
<reference evidence="14" key="1">
    <citation type="submission" date="2018-06" db="EMBL/GenBank/DDBJ databases">
        <title>Aestuariibacter litoralis strain KCTC 52945T.</title>
        <authorList>
            <person name="Li X."/>
            <person name="Salam N."/>
            <person name="Li J.-L."/>
            <person name="Chen Y.-M."/>
            <person name="Yang Z.-W."/>
            <person name="Zhang L.-Y."/>
            <person name="Han M.-X."/>
            <person name="Xiao M."/>
            <person name="Li W.-J."/>
        </authorList>
    </citation>
    <scope>NUCLEOTIDE SEQUENCE [LARGE SCALE GENOMIC DNA]</scope>
    <source>
        <strain evidence="14">KCTC 52945</strain>
    </source>
</reference>
<dbReference type="SUPFAM" id="SSF55060">
    <property type="entry name" value="GHMP Kinase, C-terminal domain"/>
    <property type="match status" value="1"/>
</dbReference>
<dbReference type="Pfam" id="PF08544">
    <property type="entry name" value="GHMP_kinases_C"/>
    <property type="match status" value="1"/>
</dbReference>
<evidence type="ECO:0000256" key="8">
    <source>
        <dbReference type="ARBA" id="ARBA00023229"/>
    </source>
</evidence>
<proteinExistence type="inferred from homology"/>
<evidence type="ECO:0000256" key="9">
    <source>
        <dbReference type="ARBA" id="ARBA00032554"/>
    </source>
</evidence>
<dbReference type="RefSeq" id="WP_111199802.1">
    <property type="nucleotide sequence ID" value="NZ_QKVK01000009.1"/>
</dbReference>
<keyword evidence="8 10" id="KW-0414">Isoprene biosynthesis</keyword>
<dbReference type="PIRSF" id="PIRSF010376">
    <property type="entry name" value="IspE"/>
    <property type="match status" value="1"/>
</dbReference>